<dbReference type="PANTHER" id="PTHR45752">
    <property type="entry name" value="LEUCINE-RICH REPEAT-CONTAINING"/>
    <property type="match status" value="1"/>
</dbReference>
<keyword evidence="1" id="KW-0433">Leucine-rich repeat</keyword>
<feature type="compositionally biased region" description="Acidic residues" evidence="3">
    <location>
        <begin position="92"/>
        <end position="107"/>
    </location>
</feature>
<evidence type="ECO:0000256" key="3">
    <source>
        <dbReference type="SAM" id="MobiDB-lite"/>
    </source>
</evidence>
<proteinExistence type="predicted"/>
<evidence type="ECO:0000256" key="1">
    <source>
        <dbReference type="ARBA" id="ARBA00022614"/>
    </source>
</evidence>
<dbReference type="EMBL" id="CAJNOI010000006">
    <property type="protein sequence ID" value="CAF0752697.1"/>
    <property type="molecule type" value="Genomic_DNA"/>
</dbReference>
<evidence type="ECO:0000313" key="5">
    <source>
        <dbReference type="EMBL" id="CAF0752697.1"/>
    </source>
</evidence>
<feature type="compositionally biased region" description="Polar residues" evidence="3">
    <location>
        <begin position="69"/>
        <end position="78"/>
    </location>
</feature>
<keyword evidence="6" id="KW-1185">Reference proteome</keyword>
<dbReference type="Gene3D" id="3.80.10.10">
    <property type="entry name" value="Ribonuclease Inhibitor"/>
    <property type="match status" value="2"/>
</dbReference>
<dbReference type="Proteomes" id="UP000663832">
    <property type="component" value="Unassembled WGS sequence"/>
</dbReference>
<dbReference type="InterPro" id="IPR050715">
    <property type="entry name" value="LRR-SigEffector_domain"/>
</dbReference>
<dbReference type="InterPro" id="IPR003591">
    <property type="entry name" value="Leu-rich_rpt_typical-subtyp"/>
</dbReference>
<reference evidence="4" key="1">
    <citation type="submission" date="2021-02" db="EMBL/GenBank/DDBJ databases">
        <authorList>
            <person name="Nowell W R."/>
        </authorList>
    </citation>
    <scope>NUCLEOTIDE SEQUENCE</scope>
</reference>
<feature type="region of interest" description="Disordered" evidence="3">
    <location>
        <begin position="23"/>
        <end position="119"/>
    </location>
</feature>
<dbReference type="InterPro" id="IPR032675">
    <property type="entry name" value="LRR_dom_sf"/>
</dbReference>
<dbReference type="OrthoDB" id="660555at2759"/>
<protein>
    <submittedName>
        <fullName evidence="4">Uncharacterized protein</fullName>
    </submittedName>
</protein>
<dbReference type="Pfam" id="PF00560">
    <property type="entry name" value="LRR_1"/>
    <property type="match status" value="1"/>
</dbReference>
<dbReference type="PROSITE" id="PS51450">
    <property type="entry name" value="LRR"/>
    <property type="match status" value="2"/>
</dbReference>
<dbReference type="Pfam" id="PF12799">
    <property type="entry name" value="LRR_4"/>
    <property type="match status" value="1"/>
</dbReference>
<dbReference type="SMART" id="SM00369">
    <property type="entry name" value="LRR_TYP"/>
    <property type="match status" value="4"/>
</dbReference>
<dbReference type="Proteomes" id="UP000663877">
    <property type="component" value="Unassembled WGS sequence"/>
</dbReference>
<sequence>MNLLRRPLRPRLRPLLLSEITVNGRAESLSPLSSVSSSPTSSIPSSRRSSYARSPRYLPPLNEEHNQSQKEQNLSNDQLIVATKDDGQKEEAADDDDDDDDDEDEENEQGRFIREKKPRQLFTPLKPREYSQFSGSRRSVSTTTKARTLLRTPKHKGPPGLPARRTRTFCDIKSHYTNISDDDAYNMVNRFTFNDFILHATTSDSHPYEETTVEKAFLSKYTYKQICEMIAERVWAERGESGKIHVQTLVPDIEPFQNRIPMHQIVAEMALVLRQHMSQILGSQFRMNIRTLPSWRQKEGAHTEILLYEAQNEEKTPNTPKENNSSFEDRRDTGAQIAVLDSLIKNGTHLDLRAFTLEYLPDISLMFTTLVALDLSYNCLQTVPLELFECMKLEHLYLRHNPILSISSGMNNLETLVFLDMSFCELRGSLPESLFGLINLRHLDISYNRVTEIPSEIANLKNLRQLLCDGNEITYFPSSMIGMTNLRLVTAKNTWLLPQFAKNENSTKPQKLLELLTVHLSKYQWEDFLHKIPDSSKLLLSNAQFCDSCSNLRVSNGFSKIIICENLFGIKSLPILFVSCTPECIQKFLSDQIHSITNPSKDTYIINDQFISKLKSCQM</sequence>
<evidence type="ECO:0000256" key="2">
    <source>
        <dbReference type="ARBA" id="ARBA00022737"/>
    </source>
</evidence>
<name>A0A813NV29_9BILA</name>
<dbReference type="AlphaFoldDB" id="A0A813NV29"/>
<dbReference type="InterPro" id="IPR001611">
    <property type="entry name" value="Leu-rich_rpt"/>
</dbReference>
<gene>
    <name evidence="5" type="ORF">BJG266_LOCUS2541</name>
    <name evidence="4" type="ORF">QVE165_LOCUS893</name>
</gene>
<dbReference type="InterPro" id="IPR025875">
    <property type="entry name" value="Leu-rich_rpt_4"/>
</dbReference>
<feature type="compositionally biased region" description="Low complexity" evidence="3">
    <location>
        <begin position="28"/>
        <end position="60"/>
    </location>
</feature>
<dbReference type="SUPFAM" id="SSF52058">
    <property type="entry name" value="L domain-like"/>
    <property type="match status" value="1"/>
</dbReference>
<dbReference type="EMBL" id="CAJNOM010000003">
    <property type="protein sequence ID" value="CAF0740982.1"/>
    <property type="molecule type" value="Genomic_DNA"/>
</dbReference>
<keyword evidence="2" id="KW-0677">Repeat</keyword>
<comment type="caution">
    <text evidence="4">The sequence shown here is derived from an EMBL/GenBank/DDBJ whole genome shotgun (WGS) entry which is preliminary data.</text>
</comment>
<evidence type="ECO:0000313" key="6">
    <source>
        <dbReference type="Proteomes" id="UP000663832"/>
    </source>
</evidence>
<dbReference type="Pfam" id="PF13855">
    <property type="entry name" value="LRR_8"/>
    <property type="match status" value="1"/>
</dbReference>
<organism evidence="4 6">
    <name type="scientific">Adineta steineri</name>
    <dbReference type="NCBI Taxonomy" id="433720"/>
    <lineage>
        <taxon>Eukaryota</taxon>
        <taxon>Metazoa</taxon>
        <taxon>Spiralia</taxon>
        <taxon>Gnathifera</taxon>
        <taxon>Rotifera</taxon>
        <taxon>Eurotatoria</taxon>
        <taxon>Bdelloidea</taxon>
        <taxon>Adinetida</taxon>
        <taxon>Adinetidae</taxon>
        <taxon>Adineta</taxon>
    </lineage>
</organism>
<accession>A0A813NV29</accession>
<dbReference type="PANTHER" id="PTHR45752:SF187">
    <property type="entry name" value="LEUCINE-RICH REPEAT AND IQ DOMAIN-CONTAINING PROTEIN 4"/>
    <property type="match status" value="1"/>
</dbReference>
<evidence type="ECO:0000313" key="4">
    <source>
        <dbReference type="EMBL" id="CAF0740982.1"/>
    </source>
</evidence>